<evidence type="ECO:0000313" key="1">
    <source>
        <dbReference type="EMBL" id="SHF07047.1"/>
    </source>
</evidence>
<reference evidence="1" key="1">
    <citation type="submission" date="2016-11" db="EMBL/GenBank/DDBJ databases">
        <authorList>
            <person name="Varghese N."/>
            <person name="Submissions S."/>
        </authorList>
    </citation>
    <scope>NUCLEOTIDE SEQUENCE [LARGE SCALE GENOMIC DNA]</scope>
    <source>
        <strain evidence="1">DSM 16785</strain>
    </source>
</reference>
<proteinExistence type="predicted"/>
<organism evidence="1 2">
    <name type="scientific">Marinitoga hydrogenitolerans (strain DSM 16785 / JCM 12826 / AT1271)</name>
    <dbReference type="NCBI Taxonomy" id="1122195"/>
    <lineage>
        <taxon>Bacteria</taxon>
        <taxon>Thermotogati</taxon>
        <taxon>Thermotogota</taxon>
        <taxon>Thermotogae</taxon>
        <taxon>Petrotogales</taxon>
        <taxon>Petrotogaceae</taxon>
        <taxon>Marinitoga</taxon>
    </lineage>
</organism>
<dbReference type="EMBL" id="FQUI01000032">
    <property type="protein sequence ID" value="SHF07047.1"/>
    <property type="molecule type" value="Genomic_DNA"/>
</dbReference>
<keyword evidence="2" id="KW-1185">Reference proteome</keyword>
<comment type="caution">
    <text evidence="1">The sequence shown here is derived from an EMBL/GenBank/DDBJ whole genome shotgun (WGS) entry which is preliminary data.</text>
</comment>
<evidence type="ECO:0000313" key="2">
    <source>
        <dbReference type="Proteomes" id="UP000184334"/>
    </source>
</evidence>
<gene>
    <name evidence="1" type="ORF">SAMN02745164_01717</name>
</gene>
<dbReference type="OrthoDB" id="49414at2"/>
<protein>
    <submittedName>
        <fullName evidence="1">Uncharacterized protein</fullName>
    </submittedName>
</protein>
<name>A0A1M4YN35_MARH1</name>
<dbReference type="RefSeq" id="WP_072865420.1">
    <property type="nucleotide sequence ID" value="NZ_FQUI01000032.1"/>
</dbReference>
<sequence>MKRFLILLILLLTLSLFIFAEKFYLTDGRIITGSLIDYQKEIFTVKVGENAVEILKKDIVKIEISKEIFNYNFDMINDFKNWKIGGRRENGSMIYVDKVDKQKWLRIHKDGYTENNIYMDFKLPYSNNTNVYFSSDIMGFTAKFLKLSKEKYAIAGIIFIILDENKKEISRKAYAWGTNAYPFEKHEWINRLYASVYKPFEVDFNISDMTNKKAKYLRIVFWTFCSSNDKELSADLWVKNVKLKLSYKK</sequence>
<dbReference type="Proteomes" id="UP000184334">
    <property type="component" value="Unassembled WGS sequence"/>
</dbReference>
<accession>A0A1M4YN35</accession>
<dbReference type="STRING" id="1122195.SAMN02745164_01717"/>
<dbReference type="AlphaFoldDB" id="A0A1M4YN35"/>